<evidence type="ECO:0000313" key="2">
    <source>
        <dbReference type="EMBL" id="MEY2345374.1"/>
    </source>
</evidence>
<proteinExistence type="predicted"/>
<gene>
    <name evidence="2" type="ORF">I3679_021175</name>
</gene>
<dbReference type="Pfam" id="PF07883">
    <property type="entry name" value="Cupin_2"/>
    <property type="match status" value="1"/>
</dbReference>
<dbReference type="InterPro" id="IPR025499">
    <property type="entry name" value="KdgF"/>
</dbReference>
<dbReference type="InterPro" id="IPR013096">
    <property type="entry name" value="Cupin_2"/>
</dbReference>
<comment type="caution">
    <text evidence="2">The sequence shown here is derived from an EMBL/GenBank/DDBJ whole genome shotgun (WGS) entry which is preliminary data.</text>
</comment>
<dbReference type="Gene3D" id="2.60.120.10">
    <property type="entry name" value="Jelly Rolls"/>
    <property type="match status" value="1"/>
</dbReference>
<dbReference type="AlphaFoldDB" id="A0ABD5M3C4"/>
<protein>
    <submittedName>
        <fullName evidence="2">Cupin domain-containing protein</fullName>
    </submittedName>
</protein>
<dbReference type="EMBL" id="JADQCH020000002">
    <property type="protein sequence ID" value="MEY2345374.1"/>
    <property type="molecule type" value="Genomic_DNA"/>
</dbReference>
<dbReference type="SUPFAM" id="SSF51182">
    <property type="entry name" value="RmlC-like cupins"/>
    <property type="match status" value="1"/>
</dbReference>
<reference evidence="2" key="1">
    <citation type="submission" date="2021-05" db="EMBL/GenBank/DDBJ databases">
        <title>First report of NDM-5 and VEB-6 producing Proteus mirabilis isolated from blood of a sepsis patient in Kolkata, India.</title>
        <authorList>
            <person name="Halder G."/>
            <person name="Chaudhuri B."/>
            <person name="Dutta S."/>
        </authorList>
    </citation>
    <scope>NUCLEOTIDE SEQUENCE [LARGE SCALE GENOMIC DNA]</scope>
    <source>
        <strain evidence="2">7049</strain>
    </source>
</reference>
<evidence type="ECO:0000259" key="1">
    <source>
        <dbReference type="Pfam" id="PF07883"/>
    </source>
</evidence>
<accession>A0ABD5M3C4</accession>
<organism evidence="2">
    <name type="scientific">Proteus mirabilis</name>
    <dbReference type="NCBI Taxonomy" id="584"/>
    <lineage>
        <taxon>Bacteria</taxon>
        <taxon>Pseudomonadati</taxon>
        <taxon>Pseudomonadota</taxon>
        <taxon>Gammaproteobacteria</taxon>
        <taxon>Enterobacterales</taxon>
        <taxon>Morganellaceae</taxon>
        <taxon>Proteus</taxon>
    </lineage>
</organism>
<feature type="domain" description="Cupin type-2" evidence="1">
    <location>
        <begin position="12"/>
        <end position="69"/>
    </location>
</feature>
<sequence>MLKFFFFDKDIEGKKHTHPHEQMVYILSGRFEYYIENESRILNKGDSVYIASGKYHYCKSLSEGVLLDIFTPSREDFIY</sequence>
<name>A0ABD5M3C4_PROMI</name>
<dbReference type="InterPro" id="IPR011051">
    <property type="entry name" value="RmlC_Cupin_sf"/>
</dbReference>
<dbReference type="CDD" id="cd02238">
    <property type="entry name" value="cupin_KdgF"/>
    <property type="match status" value="1"/>
</dbReference>
<dbReference type="PIRSF" id="PIRSF029883">
    <property type="entry name" value="KdgF"/>
    <property type="match status" value="1"/>
</dbReference>
<dbReference type="InterPro" id="IPR014710">
    <property type="entry name" value="RmlC-like_jellyroll"/>
</dbReference>